<dbReference type="RefSeq" id="WP_071313097.1">
    <property type="nucleotide sequence ID" value="NZ_MLQQ01000018.1"/>
</dbReference>
<sequence>MKKLAVHPGISFGAKFTKGQLQILSKYVADSTEIELTNFQQLYIEVEDDQVEDVSAKLEAAGLNTYPVGLYVKTLRTCNFCQGAEEEGMDIAIELNRRIAGKSVPFPLRPAYTGCPNACGEPLVHDIGVVKIGETFSIYLGGKAKGLDAKMATLYKENLTEDDLYHACESVIENYEKHGKKREHFSKFLKRFGVENL</sequence>
<evidence type="ECO:0000256" key="2">
    <source>
        <dbReference type="ARBA" id="ARBA00022723"/>
    </source>
</evidence>
<protein>
    <submittedName>
        <fullName evidence="6">Nitrite reductase</fullName>
    </submittedName>
</protein>
<dbReference type="GO" id="GO:0051539">
    <property type="term" value="F:4 iron, 4 sulfur cluster binding"/>
    <property type="evidence" value="ECO:0007669"/>
    <property type="project" value="UniProtKB-KW"/>
</dbReference>
<dbReference type="Pfam" id="PF01077">
    <property type="entry name" value="NIR_SIR"/>
    <property type="match status" value="1"/>
</dbReference>
<keyword evidence="1" id="KW-0004">4Fe-4S</keyword>
<reference evidence="6 7" key="1">
    <citation type="submission" date="2016-10" db="EMBL/GenBank/DDBJ databases">
        <title>Draft genome sequences of four alkaliphilic bacteria belonging to the Anaerobacillus genus.</title>
        <authorList>
            <person name="Bassil N.M."/>
            <person name="Lloyd J.R."/>
        </authorList>
    </citation>
    <scope>NUCLEOTIDE SEQUENCE [LARGE SCALE GENOMIC DNA]</scope>
    <source>
        <strain evidence="6 7">DSM 15340</strain>
    </source>
</reference>
<evidence type="ECO:0000313" key="7">
    <source>
        <dbReference type="Proteomes" id="UP000180098"/>
    </source>
</evidence>
<gene>
    <name evidence="6" type="ORF">BKP35_09420</name>
</gene>
<evidence type="ECO:0000256" key="1">
    <source>
        <dbReference type="ARBA" id="ARBA00022485"/>
    </source>
</evidence>
<dbReference type="GO" id="GO:0000103">
    <property type="term" value="P:sulfate assimilation"/>
    <property type="evidence" value="ECO:0007669"/>
    <property type="project" value="TreeGrafter"/>
</dbReference>
<evidence type="ECO:0000256" key="4">
    <source>
        <dbReference type="ARBA" id="ARBA00023014"/>
    </source>
</evidence>
<dbReference type="Proteomes" id="UP000180098">
    <property type="component" value="Unassembled WGS sequence"/>
</dbReference>
<comment type="caution">
    <text evidence="6">The sequence shown here is derived from an EMBL/GenBank/DDBJ whole genome shotgun (WGS) entry which is preliminary data.</text>
</comment>
<dbReference type="InterPro" id="IPR006066">
    <property type="entry name" value="NO2/SO3_Rdtase_FeS/sirohaem_BS"/>
</dbReference>
<evidence type="ECO:0000256" key="3">
    <source>
        <dbReference type="ARBA" id="ARBA00023004"/>
    </source>
</evidence>
<dbReference type="InterPro" id="IPR045854">
    <property type="entry name" value="NO2/SO3_Rdtase_4Fe4S_sf"/>
</dbReference>
<dbReference type="InterPro" id="IPR045169">
    <property type="entry name" value="NO2/SO3_Rdtase_4Fe4S_prot"/>
</dbReference>
<dbReference type="EMBL" id="MLQQ01000018">
    <property type="protein sequence ID" value="OIJ12790.1"/>
    <property type="molecule type" value="Genomic_DNA"/>
</dbReference>
<dbReference type="GO" id="GO:0050311">
    <property type="term" value="F:sulfite reductase (ferredoxin) activity"/>
    <property type="evidence" value="ECO:0007669"/>
    <property type="project" value="TreeGrafter"/>
</dbReference>
<evidence type="ECO:0000259" key="5">
    <source>
        <dbReference type="Pfam" id="PF01077"/>
    </source>
</evidence>
<dbReference type="Gene3D" id="3.30.413.10">
    <property type="entry name" value="Sulfite Reductase Hemoprotein, domain 1"/>
    <property type="match status" value="1"/>
</dbReference>
<dbReference type="SUPFAM" id="SSF56014">
    <property type="entry name" value="Nitrite and sulphite reductase 4Fe-4S domain-like"/>
    <property type="match status" value="1"/>
</dbReference>
<keyword evidence="7" id="KW-1185">Reference proteome</keyword>
<dbReference type="AlphaFoldDB" id="A0A1S2LKQ9"/>
<keyword evidence="4" id="KW-0411">Iron-sulfur</keyword>
<feature type="domain" description="Nitrite/sulphite reductase 4Fe-4S" evidence="5">
    <location>
        <begin position="89"/>
        <end position="197"/>
    </location>
</feature>
<organism evidence="6 7">
    <name type="scientific">Anaerobacillus arseniciselenatis</name>
    <dbReference type="NCBI Taxonomy" id="85682"/>
    <lineage>
        <taxon>Bacteria</taxon>
        <taxon>Bacillati</taxon>
        <taxon>Bacillota</taxon>
        <taxon>Bacilli</taxon>
        <taxon>Bacillales</taxon>
        <taxon>Bacillaceae</taxon>
        <taxon>Anaerobacillus</taxon>
    </lineage>
</organism>
<keyword evidence="2" id="KW-0479">Metal-binding</keyword>
<accession>A0A1S2LKQ9</accession>
<dbReference type="OrthoDB" id="9800558at2"/>
<dbReference type="GO" id="GO:0009337">
    <property type="term" value="C:sulfite reductase complex (NADPH)"/>
    <property type="evidence" value="ECO:0007669"/>
    <property type="project" value="TreeGrafter"/>
</dbReference>
<dbReference type="GO" id="GO:0046872">
    <property type="term" value="F:metal ion binding"/>
    <property type="evidence" value="ECO:0007669"/>
    <property type="project" value="UniProtKB-KW"/>
</dbReference>
<dbReference type="PANTHER" id="PTHR11493:SF54">
    <property type="entry name" value="ANAEROBIC SULFITE REDUCTASE SUBUNIT C"/>
    <property type="match status" value="1"/>
</dbReference>
<dbReference type="GO" id="GO:0016002">
    <property type="term" value="F:sulfite reductase activity"/>
    <property type="evidence" value="ECO:0007669"/>
    <property type="project" value="TreeGrafter"/>
</dbReference>
<keyword evidence="3" id="KW-0408">Iron</keyword>
<proteinExistence type="predicted"/>
<name>A0A1S2LKQ9_9BACI</name>
<dbReference type="InterPro" id="IPR006067">
    <property type="entry name" value="NO2/SO3_Rdtase_4Fe4S_dom"/>
</dbReference>
<evidence type="ECO:0000313" key="6">
    <source>
        <dbReference type="EMBL" id="OIJ12790.1"/>
    </source>
</evidence>
<dbReference type="PANTHER" id="PTHR11493">
    <property type="entry name" value="SULFITE REDUCTASE [NADPH] SUBUNIT BETA-RELATED"/>
    <property type="match status" value="1"/>
</dbReference>
<dbReference type="PROSITE" id="PS00365">
    <property type="entry name" value="NIR_SIR"/>
    <property type="match status" value="1"/>
</dbReference>
<dbReference type="GO" id="GO:0020037">
    <property type="term" value="F:heme binding"/>
    <property type="evidence" value="ECO:0007669"/>
    <property type="project" value="InterPro"/>
</dbReference>